<name>A0A1Y2DVT7_9FUNG</name>
<dbReference type="SMART" id="SM00326">
    <property type="entry name" value="SH3"/>
    <property type="match status" value="1"/>
</dbReference>
<dbReference type="InterPro" id="IPR050384">
    <property type="entry name" value="Endophilin_SH3RF"/>
</dbReference>
<evidence type="ECO:0000256" key="4">
    <source>
        <dbReference type="SAM" id="SignalP"/>
    </source>
</evidence>
<gene>
    <name evidence="6" type="ORF">LY90DRAFT_700989</name>
</gene>
<feature type="compositionally biased region" description="Polar residues" evidence="3">
    <location>
        <begin position="35"/>
        <end position="48"/>
    </location>
</feature>
<dbReference type="OrthoDB" id="5595608at2759"/>
<protein>
    <recommendedName>
        <fullName evidence="5">SH3 domain-containing protein</fullName>
    </recommendedName>
</protein>
<dbReference type="SUPFAM" id="SSF50044">
    <property type="entry name" value="SH3-domain"/>
    <property type="match status" value="1"/>
</dbReference>
<feature type="chain" id="PRO_5012011099" description="SH3 domain-containing protein" evidence="4">
    <location>
        <begin position="19"/>
        <end position="301"/>
    </location>
</feature>
<proteinExistence type="predicted"/>
<organism evidence="6 7">
    <name type="scientific">Neocallimastix californiae</name>
    <dbReference type="NCBI Taxonomy" id="1754190"/>
    <lineage>
        <taxon>Eukaryota</taxon>
        <taxon>Fungi</taxon>
        <taxon>Fungi incertae sedis</taxon>
        <taxon>Chytridiomycota</taxon>
        <taxon>Chytridiomycota incertae sedis</taxon>
        <taxon>Neocallimastigomycetes</taxon>
        <taxon>Neocallimastigales</taxon>
        <taxon>Neocallimastigaceae</taxon>
        <taxon>Neocallimastix</taxon>
    </lineage>
</organism>
<evidence type="ECO:0000313" key="6">
    <source>
        <dbReference type="EMBL" id="ORY62755.1"/>
    </source>
</evidence>
<dbReference type="PANTHER" id="PTHR14167">
    <property type="entry name" value="SH3 DOMAIN-CONTAINING"/>
    <property type="match status" value="1"/>
</dbReference>
<dbReference type="AlphaFoldDB" id="A0A1Y2DVT7"/>
<dbReference type="PROSITE" id="PS50002">
    <property type="entry name" value="SH3"/>
    <property type="match status" value="1"/>
</dbReference>
<sequence>MRIKTIIFFFMLILVVLAQTDKDEDPEQVDKKTTKNSGENPKTTTEAQTEVKQDKTTKAQQPTTEAVKKTTSAAKQTVNPNPVVVTSSVIPQTTTTTTVQTTVAQPTSVVQPTSAPLPSSSTAAIPTNVDNGVVAALFIIGIVFNFINKRKQADTDPINEITYGTNNQAADPAMTTSMFNGQNDVYGQTMGYGGDYYSQYGTGADQYNQAVADPYGQGYQNNYTQRTLSLNRNPSSNNQNYQSEQNARDVIYNHRPEAADEIELRRGDRATIYEKYEDGWAWGYNFTTGKTGMFPQQCLAA</sequence>
<feature type="signal peptide" evidence="4">
    <location>
        <begin position="1"/>
        <end position="18"/>
    </location>
</feature>
<feature type="domain" description="SH3" evidence="5">
    <location>
        <begin position="243"/>
        <end position="301"/>
    </location>
</feature>
<evidence type="ECO:0000256" key="2">
    <source>
        <dbReference type="PROSITE-ProRule" id="PRU00192"/>
    </source>
</evidence>
<comment type="caution">
    <text evidence="6">The sequence shown here is derived from an EMBL/GenBank/DDBJ whole genome shotgun (WGS) entry which is preliminary data.</text>
</comment>
<feature type="compositionally biased region" description="Polar residues" evidence="3">
    <location>
        <begin position="58"/>
        <end position="76"/>
    </location>
</feature>
<dbReference type="GO" id="GO:0005737">
    <property type="term" value="C:cytoplasm"/>
    <property type="evidence" value="ECO:0007669"/>
    <property type="project" value="TreeGrafter"/>
</dbReference>
<dbReference type="InterPro" id="IPR036028">
    <property type="entry name" value="SH3-like_dom_sf"/>
</dbReference>
<reference evidence="6 7" key="1">
    <citation type="submission" date="2016-08" db="EMBL/GenBank/DDBJ databases">
        <title>A Parts List for Fungal Cellulosomes Revealed by Comparative Genomics.</title>
        <authorList>
            <consortium name="DOE Joint Genome Institute"/>
            <person name="Haitjema C.H."/>
            <person name="Gilmore S.P."/>
            <person name="Henske J.K."/>
            <person name="Solomon K.V."/>
            <person name="De Groot R."/>
            <person name="Kuo A."/>
            <person name="Mondo S.J."/>
            <person name="Salamov A.A."/>
            <person name="Labutti K."/>
            <person name="Zhao Z."/>
            <person name="Chiniquy J."/>
            <person name="Barry K."/>
            <person name="Brewer H.M."/>
            <person name="Purvine S.O."/>
            <person name="Wright A.T."/>
            <person name="Boxma B."/>
            <person name="Van Alen T."/>
            <person name="Hackstein J.H."/>
            <person name="Baker S.E."/>
            <person name="Grigoriev I.V."/>
            <person name="O'Malley M.A."/>
        </authorList>
    </citation>
    <scope>NUCLEOTIDE SEQUENCE [LARGE SCALE GENOMIC DNA]</scope>
    <source>
        <strain evidence="6 7">G1</strain>
    </source>
</reference>
<dbReference type="Gene3D" id="2.30.30.40">
    <property type="entry name" value="SH3 Domains"/>
    <property type="match status" value="1"/>
</dbReference>
<evidence type="ECO:0000259" key="5">
    <source>
        <dbReference type="PROSITE" id="PS50002"/>
    </source>
</evidence>
<evidence type="ECO:0000256" key="1">
    <source>
        <dbReference type="ARBA" id="ARBA00022443"/>
    </source>
</evidence>
<evidence type="ECO:0000256" key="3">
    <source>
        <dbReference type="SAM" id="MobiDB-lite"/>
    </source>
</evidence>
<dbReference type="STRING" id="1754190.A0A1Y2DVT7"/>
<dbReference type="PANTHER" id="PTHR14167:SF116">
    <property type="entry name" value="CAP, ISOFORM AC"/>
    <property type="match status" value="1"/>
</dbReference>
<evidence type="ECO:0000313" key="7">
    <source>
        <dbReference type="Proteomes" id="UP000193920"/>
    </source>
</evidence>
<dbReference type="InterPro" id="IPR001452">
    <property type="entry name" value="SH3_domain"/>
</dbReference>
<dbReference type="Pfam" id="PF14604">
    <property type="entry name" value="SH3_9"/>
    <property type="match status" value="1"/>
</dbReference>
<dbReference type="EMBL" id="MCOG01000057">
    <property type="protein sequence ID" value="ORY62755.1"/>
    <property type="molecule type" value="Genomic_DNA"/>
</dbReference>
<accession>A0A1Y2DVT7</accession>
<feature type="region of interest" description="Disordered" evidence="3">
    <location>
        <begin position="23"/>
        <end position="79"/>
    </location>
</feature>
<keyword evidence="7" id="KW-1185">Reference proteome</keyword>
<keyword evidence="4" id="KW-0732">Signal</keyword>
<keyword evidence="1 2" id="KW-0728">SH3 domain</keyword>
<dbReference type="Proteomes" id="UP000193920">
    <property type="component" value="Unassembled WGS sequence"/>
</dbReference>